<dbReference type="AlphaFoldDB" id="I3ST53"/>
<dbReference type="EMBL" id="BT143651">
    <property type="protein sequence ID" value="AFK43445.1"/>
    <property type="molecule type" value="mRNA"/>
</dbReference>
<evidence type="ECO:0000313" key="1">
    <source>
        <dbReference type="EMBL" id="AFK43445.1"/>
    </source>
</evidence>
<reference evidence="1" key="1">
    <citation type="submission" date="2012-05" db="EMBL/GenBank/DDBJ databases">
        <authorList>
            <person name="Krishnakumar V."/>
            <person name="Cheung F."/>
            <person name="Xiao Y."/>
            <person name="Chan A."/>
            <person name="Moskal W.A."/>
            <person name="Town C.D."/>
        </authorList>
    </citation>
    <scope>NUCLEOTIDE SEQUENCE</scope>
</reference>
<sequence>MLYLGTLLICKVHNHNIQTKPTLYLCICLCECCSCNSATSILLCCKFLESVIESILFCKNVQKRQCLGHVQLKTELGAIIVVKDGPEGILLKWLTNFPSKHLYLSRETRFTRALLVFPGRWINVSSSKTCSLKDSMELVSGIVVKK</sequence>
<proteinExistence type="evidence at transcript level"/>
<accession>I3ST53</accession>
<protein>
    <submittedName>
        <fullName evidence="1">Uncharacterized protein</fullName>
    </submittedName>
</protein>
<name>I3ST53_LOTJA</name>
<organism evidence="1">
    <name type="scientific">Lotus japonicus</name>
    <name type="common">Lotus corniculatus var. japonicus</name>
    <dbReference type="NCBI Taxonomy" id="34305"/>
    <lineage>
        <taxon>Eukaryota</taxon>
        <taxon>Viridiplantae</taxon>
        <taxon>Streptophyta</taxon>
        <taxon>Embryophyta</taxon>
        <taxon>Tracheophyta</taxon>
        <taxon>Spermatophyta</taxon>
        <taxon>Magnoliopsida</taxon>
        <taxon>eudicotyledons</taxon>
        <taxon>Gunneridae</taxon>
        <taxon>Pentapetalae</taxon>
        <taxon>rosids</taxon>
        <taxon>fabids</taxon>
        <taxon>Fabales</taxon>
        <taxon>Fabaceae</taxon>
        <taxon>Papilionoideae</taxon>
        <taxon>50 kb inversion clade</taxon>
        <taxon>NPAAA clade</taxon>
        <taxon>Hologalegina</taxon>
        <taxon>robinioid clade</taxon>
        <taxon>Loteae</taxon>
        <taxon>Lotus</taxon>
    </lineage>
</organism>